<evidence type="ECO:0000256" key="11">
    <source>
        <dbReference type="SAM" id="Phobius"/>
    </source>
</evidence>
<evidence type="ECO:0000313" key="12">
    <source>
        <dbReference type="EMBL" id="MDU0353231.1"/>
    </source>
</evidence>
<sequence>MKSTLKWGSVCLVIYFVFLIVKLPAIVVLPKLQLPPDVKISGVSGTIWHGHAQRITYQGLPLENVNWSLSFLSLLLQDINLQLKAGNIRQTEQIALNGQLQISADNIQASNLQAYIPADIAMMSLPLPIPVQAEGRFKVQLITADYDYSTGCQTLEGQGQWLNAKVAGVGNTIGLGNFNATITCQQQQLLLTVKEPNSLGLDAQVKVAANLQFNVTGRFKPSTELPKEVHQAAQFFGKQDSKGYYSITF</sequence>
<keyword evidence="13" id="KW-1185">Reference proteome</keyword>
<comment type="subcellular location">
    <subcellularLocation>
        <location evidence="1">Cell inner membrane</location>
    </subcellularLocation>
</comment>
<protein>
    <recommendedName>
        <fullName evidence="3">Type II secretion system protein N</fullName>
    </recommendedName>
    <alternativeName>
        <fullName evidence="10">General secretion pathway protein N</fullName>
    </alternativeName>
</protein>
<gene>
    <name evidence="12" type="ORF">RS130_04170</name>
</gene>
<evidence type="ECO:0000256" key="10">
    <source>
        <dbReference type="ARBA" id="ARBA00030772"/>
    </source>
</evidence>
<dbReference type="RefSeq" id="WP_316024919.1">
    <property type="nucleotide sequence ID" value="NZ_JAWDIO010000002.1"/>
</dbReference>
<keyword evidence="7 11" id="KW-0812">Transmembrane</keyword>
<proteinExistence type="inferred from homology"/>
<organism evidence="12 13">
    <name type="scientific">Paraglaciecola aquimarina</name>
    <dbReference type="NCBI Taxonomy" id="1235557"/>
    <lineage>
        <taxon>Bacteria</taxon>
        <taxon>Pseudomonadati</taxon>
        <taxon>Pseudomonadota</taxon>
        <taxon>Gammaproteobacteria</taxon>
        <taxon>Alteromonadales</taxon>
        <taxon>Alteromonadaceae</taxon>
        <taxon>Paraglaciecola</taxon>
    </lineage>
</organism>
<evidence type="ECO:0000313" key="13">
    <source>
        <dbReference type="Proteomes" id="UP001247805"/>
    </source>
</evidence>
<keyword evidence="8" id="KW-0653">Protein transport</keyword>
<feature type="transmembrane region" description="Helical" evidence="11">
    <location>
        <begin position="7"/>
        <end position="29"/>
    </location>
</feature>
<comment type="caution">
    <text evidence="12">The sequence shown here is derived from an EMBL/GenBank/DDBJ whole genome shotgun (WGS) entry which is preliminary data.</text>
</comment>
<evidence type="ECO:0000256" key="2">
    <source>
        <dbReference type="ARBA" id="ARBA00007208"/>
    </source>
</evidence>
<dbReference type="Proteomes" id="UP001247805">
    <property type="component" value="Unassembled WGS sequence"/>
</dbReference>
<dbReference type="EMBL" id="JAWDIO010000002">
    <property type="protein sequence ID" value="MDU0353231.1"/>
    <property type="molecule type" value="Genomic_DNA"/>
</dbReference>
<name>A0ABU3ST93_9ALTE</name>
<evidence type="ECO:0000256" key="7">
    <source>
        <dbReference type="ARBA" id="ARBA00022692"/>
    </source>
</evidence>
<evidence type="ECO:0000256" key="4">
    <source>
        <dbReference type="ARBA" id="ARBA00022448"/>
    </source>
</evidence>
<keyword evidence="6" id="KW-0997">Cell inner membrane</keyword>
<keyword evidence="11" id="KW-1133">Transmembrane helix</keyword>
<evidence type="ECO:0000256" key="9">
    <source>
        <dbReference type="ARBA" id="ARBA00023136"/>
    </source>
</evidence>
<evidence type="ECO:0000256" key="6">
    <source>
        <dbReference type="ARBA" id="ARBA00022519"/>
    </source>
</evidence>
<dbReference type="InterPro" id="IPR022792">
    <property type="entry name" value="T2SS_protein-GspN"/>
</dbReference>
<evidence type="ECO:0000256" key="1">
    <source>
        <dbReference type="ARBA" id="ARBA00004533"/>
    </source>
</evidence>
<evidence type="ECO:0000256" key="8">
    <source>
        <dbReference type="ARBA" id="ARBA00022927"/>
    </source>
</evidence>
<keyword evidence="4" id="KW-0813">Transport</keyword>
<comment type="similarity">
    <text evidence="2">Belongs to the GSP N family.</text>
</comment>
<evidence type="ECO:0000256" key="3">
    <source>
        <dbReference type="ARBA" id="ARBA00021563"/>
    </source>
</evidence>
<dbReference type="Pfam" id="PF01203">
    <property type="entry name" value="T2SSN"/>
    <property type="match status" value="1"/>
</dbReference>
<keyword evidence="9 11" id="KW-0472">Membrane</keyword>
<evidence type="ECO:0000256" key="5">
    <source>
        <dbReference type="ARBA" id="ARBA00022475"/>
    </source>
</evidence>
<accession>A0ABU3ST93</accession>
<reference evidence="12 13" key="1">
    <citation type="submission" date="2023-10" db="EMBL/GenBank/DDBJ databases">
        <title>Glaciecola aquimarina strain GGW-M5 nov., isolated from a coastal seawater.</title>
        <authorList>
            <person name="Bayburt H."/>
            <person name="Kim J.M."/>
            <person name="Choi B.J."/>
            <person name="Jeon C.O."/>
        </authorList>
    </citation>
    <scope>NUCLEOTIDE SEQUENCE [LARGE SCALE GENOMIC DNA]</scope>
    <source>
        <strain evidence="12 13">KCTC 32108</strain>
    </source>
</reference>
<keyword evidence="5" id="KW-1003">Cell membrane</keyword>